<dbReference type="EMBL" id="CP000504">
    <property type="protein sequence ID" value="ABL88434.1"/>
    <property type="molecule type" value="Genomic_DNA"/>
</dbReference>
<dbReference type="KEGG" id="pis:Pisl_1270"/>
<evidence type="ECO:0000313" key="3">
    <source>
        <dbReference type="Proteomes" id="UP000002595"/>
    </source>
</evidence>
<dbReference type="Proteomes" id="UP000002595">
    <property type="component" value="Chromosome"/>
</dbReference>
<accession>A1RU02</accession>
<keyword evidence="3" id="KW-1185">Reference proteome</keyword>
<protein>
    <submittedName>
        <fullName evidence="2">Uncharacterized protein</fullName>
    </submittedName>
</protein>
<dbReference type="HOGENOM" id="CLU_1307864_0_0_2"/>
<evidence type="ECO:0000313" key="2">
    <source>
        <dbReference type="EMBL" id="ABL88434.1"/>
    </source>
</evidence>
<dbReference type="AlphaFoldDB" id="A1RU02"/>
<proteinExistence type="predicted"/>
<organism evidence="2 3">
    <name type="scientific">Pyrobaculum islandicum (strain DSM 4184 / JCM 9189 / GEO3)</name>
    <dbReference type="NCBI Taxonomy" id="384616"/>
    <lineage>
        <taxon>Archaea</taxon>
        <taxon>Thermoproteota</taxon>
        <taxon>Thermoprotei</taxon>
        <taxon>Thermoproteales</taxon>
        <taxon>Thermoproteaceae</taxon>
        <taxon>Pyrobaculum</taxon>
    </lineage>
</organism>
<sequence>MSANTPFSLQKTSKDMSQTEQTKRRVIVYTNHQPTIQILTSVLPGAEVRIPDRSKSPVEEITTRYQPGTTIVGVMPLDSAAELILRGYSIYLTRLDGKKVEEITGRPYNPKEEYPPEVIRQALVVQKINRAEIRYLSVDEMLLMFNKKTIAVFNDVMREALQKLAQERGIEALFTKEGRADVTVGIPPTANRIAGIQISFPGITGRLDAE</sequence>
<gene>
    <name evidence="2" type="ordered locus">Pisl_1270</name>
</gene>
<feature type="region of interest" description="Disordered" evidence="1">
    <location>
        <begin position="1"/>
        <end position="20"/>
    </location>
</feature>
<dbReference type="STRING" id="384616.Pisl_1270"/>
<name>A1RU02_PYRIL</name>
<evidence type="ECO:0000256" key="1">
    <source>
        <dbReference type="SAM" id="MobiDB-lite"/>
    </source>
</evidence>
<reference evidence="2" key="1">
    <citation type="submission" date="2006-12" db="EMBL/GenBank/DDBJ databases">
        <title>Complete sequence of Pyrobaculum islandicum DSM 4184.</title>
        <authorList>
            <person name="Copeland A."/>
            <person name="Lucas S."/>
            <person name="Lapidus A."/>
            <person name="Barry K."/>
            <person name="Detter J.C."/>
            <person name="Glavina del Rio T."/>
            <person name="Dalin E."/>
            <person name="Tice H."/>
            <person name="Pitluck S."/>
            <person name="Meincke L."/>
            <person name="Brettin T."/>
            <person name="Bruce D."/>
            <person name="Han C."/>
            <person name="Tapia R."/>
            <person name="Gilna P."/>
            <person name="Schmutz J."/>
            <person name="Larimer F."/>
            <person name="Land M."/>
            <person name="Hauser L."/>
            <person name="Kyrpides N."/>
            <person name="Mikhailova N."/>
            <person name="Cozen A.E."/>
            <person name="Fitz-Gibbon S.T."/>
            <person name="House C.H."/>
            <person name="Saltikov C."/>
            <person name="Lowe T."/>
            <person name="Richardson P."/>
        </authorList>
    </citation>
    <scope>NUCLEOTIDE SEQUENCE [LARGE SCALE GENOMIC DNA]</scope>
    <source>
        <strain evidence="2">DSM 4184</strain>
    </source>
</reference>